<comment type="catalytic activity">
    <reaction evidence="9">
        <text>cis-aconitate(in) + citrate(out) = cis-aconitate(out) + citrate(in)</text>
        <dbReference type="Rhea" id="RHEA:72475"/>
        <dbReference type="ChEBI" id="CHEBI:16383"/>
        <dbReference type="ChEBI" id="CHEBI:16947"/>
    </reaction>
</comment>
<dbReference type="GO" id="GO:0010821">
    <property type="term" value="P:regulation of mitochondrion organization"/>
    <property type="evidence" value="ECO:0007669"/>
    <property type="project" value="Ensembl"/>
</dbReference>
<comment type="catalytic activity">
    <reaction evidence="12">
        <text>D-threo-isocitrate(in) + citrate(out) = D-threo-isocitrate(out) + citrate(in)</text>
        <dbReference type="Rhea" id="RHEA:72471"/>
        <dbReference type="ChEBI" id="CHEBI:15562"/>
        <dbReference type="ChEBI" id="CHEBI:16947"/>
    </reaction>
</comment>
<dbReference type="Ensembl" id="ENSACIT00000017857.1">
    <property type="protein sequence ID" value="ENSACIP00000017386.1"/>
    <property type="gene ID" value="ENSACIG00000013557.1"/>
</dbReference>
<comment type="similarity">
    <text evidence="2 18">Belongs to the mitochondrial carrier (TC 2.A.29) family.</text>
</comment>
<evidence type="ECO:0000256" key="2">
    <source>
        <dbReference type="ARBA" id="ARBA00006375"/>
    </source>
</evidence>
<dbReference type="Gene3D" id="1.50.40.10">
    <property type="entry name" value="Mitochondrial carrier domain"/>
    <property type="match status" value="2"/>
</dbReference>
<keyword evidence="7" id="KW-0496">Mitochondrion</keyword>
<evidence type="ECO:0000256" key="11">
    <source>
        <dbReference type="ARBA" id="ARBA00036668"/>
    </source>
</evidence>
<comment type="function">
    <text evidence="16">Mitochondrial electroneutral antiporter that exports citrate from the mitochondria into the cytosol in exchange for malate. Also able to mediate the exchange of citrate for isocitrate, phosphoenolpyruvate, cis-aconitate and to a lesser extent trans-aconitate, maleate and succinate. In the cytoplasm, citrate plays important roles in fatty acid and sterol synthesis, regulation of glycolysis, protein acetylation, and other physiopathological processes.</text>
</comment>
<comment type="catalytic activity">
    <reaction evidence="13">
        <text>maleate(in) + citrate(out) = maleate(out) + citrate(in)</text>
        <dbReference type="Rhea" id="RHEA:72491"/>
        <dbReference type="ChEBI" id="CHEBI:16947"/>
        <dbReference type="ChEBI" id="CHEBI:30780"/>
    </reaction>
</comment>
<evidence type="ECO:0000256" key="7">
    <source>
        <dbReference type="ARBA" id="ARBA00023128"/>
    </source>
</evidence>
<evidence type="ECO:0000256" key="15">
    <source>
        <dbReference type="ARBA" id="ARBA00049256"/>
    </source>
</evidence>
<keyword evidence="5" id="KW-0677">Repeat</keyword>
<evidence type="ECO:0000313" key="19">
    <source>
        <dbReference type="Ensembl" id="ENSACIP00000017386.1"/>
    </source>
</evidence>
<dbReference type="STRING" id="61819.ENSACIP00000017386"/>
<comment type="catalytic activity">
    <reaction evidence="10">
        <text>citrate(out) + succinate(in) = citrate(in) + succinate(out)</text>
        <dbReference type="Rhea" id="RHEA:28835"/>
        <dbReference type="ChEBI" id="CHEBI:16947"/>
        <dbReference type="ChEBI" id="CHEBI:30031"/>
    </reaction>
</comment>
<keyword evidence="20" id="KW-1185">Reference proteome</keyword>
<dbReference type="InterPro" id="IPR018108">
    <property type="entry name" value="MCP_transmembrane"/>
</dbReference>
<evidence type="ECO:0000256" key="9">
    <source>
        <dbReference type="ARBA" id="ARBA00036042"/>
    </source>
</evidence>
<dbReference type="GO" id="GO:0007528">
    <property type="term" value="P:neuromuscular junction development"/>
    <property type="evidence" value="ECO:0007669"/>
    <property type="project" value="Ensembl"/>
</dbReference>
<comment type="catalytic activity">
    <reaction evidence="14">
        <text>trans-aconitate(in) + citrate(out) = trans-aconitate(out) + citrate(in)</text>
        <dbReference type="Rhea" id="RHEA:72479"/>
        <dbReference type="ChEBI" id="CHEBI:15708"/>
        <dbReference type="ChEBI" id="CHEBI:16947"/>
    </reaction>
</comment>
<feature type="repeat" description="Solcar" evidence="17">
    <location>
        <begin position="250"/>
        <end position="335"/>
    </location>
</feature>
<dbReference type="GO" id="GO:0071913">
    <property type="term" value="F:citrate secondary active transmembrane transporter activity"/>
    <property type="evidence" value="ECO:0007669"/>
    <property type="project" value="TreeGrafter"/>
</dbReference>
<keyword evidence="6" id="KW-1133">Transmembrane helix</keyword>
<keyword evidence="8 17" id="KW-0472">Membrane</keyword>
<sequence length="343" mass="37172">MSSLLKPFSVCEGPCESCGVRRGCQSSAPDRQPPSQRLAAAAGLGTVPAHQRSYAARRNLAAAAVGGRKITHPGKAILAGGIAGGIEICITFPTEYVKTQLQLDARVNPPRYRGIGDCVKLTVQDHGLRGLYRGLSSLLYGSIPKSAVRFGMFEMLSNPMRDATGRLDNTRSLLCGLGAGITEAIIVVCPMETLKVDNVNQNVLTLSGVRGTYQGLTATVLKQGTNQAIRFYVMNALRNWYKGDDPRKEMHPIVTAMFGATAGAASVFGNTPLDVVKTRMQGLEAHRYKNTMDCAFQILKHEGPQAFYKGTVPRLGRVCLDVAIVFVIYEEVVKLLNNVWKTQ</sequence>
<evidence type="ECO:0000256" key="8">
    <source>
        <dbReference type="ARBA" id="ARBA00023136"/>
    </source>
</evidence>
<accession>A0A3Q0S338</accession>
<evidence type="ECO:0000256" key="1">
    <source>
        <dbReference type="ARBA" id="ARBA00004225"/>
    </source>
</evidence>
<organism evidence="19 20">
    <name type="scientific">Amphilophus citrinellus</name>
    <name type="common">Midas cichlid</name>
    <name type="synonym">Cichlasoma citrinellum</name>
    <dbReference type="NCBI Taxonomy" id="61819"/>
    <lineage>
        <taxon>Eukaryota</taxon>
        <taxon>Metazoa</taxon>
        <taxon>Chordata</taxon>
        <taxon>Craniata</taxon>
        <taxon>Vertebrata</taxon>
        <taxon>Euteleostomi</taxon>
        <taxon>Actinopterygii</taxon>
        <taxon>Neopterygii</taxon>
        <taxon>Teleostei</taxon>
        <taxon>Neoteleostei</taxon>
        <taxon>Acanthomorphata</taxon>
        <taxon>Ovalentaria</taxon>
        <taxon>Cichlomorphae</taxon>
        <taxon>Cichliformes</taxon>
        <taxon>Cichlidae</taxon>
        <taxon>New World cichlids</taxon>
        <taxon>Cichlasomatinae</taxon>
        <taxon>Heroini</taxon>
        <taxon>Amphilophus</taxon>
    </lineage>
</organism>
<comment type="catalytic activity">
    <reaction evidence="15">
        <text>phosphoenolpyruvate(in) + citrate(out) = phosphoenolpyruvate(out) + citrate(in)</text>
        <dbReference type="Rhea" id="RHEA:72487"/>
        <dbReference type="ChEBI" id="CHEBI:16947"/>
        <dbReference type="ChEBI" id="CHEBI:58702"/>
    </reaction>
</comment>
<keyword evidence="4 17" id="KW-0812">Transmembrane</keyword>
<dbReference type="PROSITE" id="PS50920">
    <property type="entry name" value="SOLCAR"/>
    <property type="match status" value="3"/>
</dbReference>
<reference evidence="19" key="2">
    <citation type="submission" date="2025-09" db="UniProtKB">
        <authorList>
            <consortium name="Ensembl"/>
        </authorList>
    </citation>
    <scope>IDENTIFICATION</scope>
</reference>
<feature type="repeat" description="Solcar" evidence="17">
    <location>
        <begin position="170"/>
        <end position="240"/>
    </location>
</feature>
<evidence type="ECO:0000256" key="6">
    <source>
        <dbReference type="ARBA" id="ARBA00022989"/>
    </source>
</evidence>
<name>A0A3Q0S338_AMPCI</name>
<reference evidence="19" key="1">
    <citation type="submission" date="2025-08" db="UniProtKB">
        <authorList>
            <consortium name="Ensembl"/>
        </authorList>
    </citation>
    <scope>IDENTIFICATION</scope>
</reference>
<evidence type="ECO:0000256" key="10">
    <source>
        <dbReference type="ARBA" id="ARBA00036264"/>
    </source>
</evidence>
<dbReference type="GO" id="GO:0006843">
    <property type="term" value="P:mitochondrial citrate transmembrane transport"/>
    <property type="evidence" value="ECO:0007669"/>
    <property type="project" value="TreeGrafter"/>
</dbReference>
<dbReference type="Pfam" id="PF00153">
    <property type="entry name" value="Mito_carr"/>
    <property type="match status" value="3"/>
</dbReference>
<evidence type="ECO:0000256" key="12">
    <source>
        <dbReference type="ARBA" id="ARBA00047569"/>
    </source>
</evidence>
<dbReference type="SUPFAM" id="SSF103506">
    <property type="entry name" value="Mitochondrial carrier"/>
    <property type="match status" value="1"/>
</dbReference>
<dbReference type="InterPro" id="IPR023395">
    <property type="entry name" value="MCP_dom_sf"/>
</dbReference>
<evidence type="ECO:0000313" key="20">
    <source>
        <dbReference type="Proteomes" id="UP000261340"/>
    </source>
</evidence>
<dbReference type="OMA" id="VRFLFFD"/>
<feature type="repeat" description="Solcar" evidence="17">
    <location>
        <begin position="71"/>
        <end position="159"/>
    </location>
</feature>
<proteinExistence type="inferred from homology"/>
<keyword evidence="3 18" id="KW-0813">Transport</keyword>
<evidence type="ECO:0000256" key="5">
    <source>
        <dbReference type="ARBA" id="ARBA00022737"/>
    </source>
</evidence>
<dbReference type="PANTHER" id="PTHR45788">
    <property type="entry name" value="SUCCINATE/FUMARATE MITOCHONDRIAL TRANSPORTER-RELATED"/>
    <property type="match status" value="1"/>
</dbReference>
<dbReference type="InterPro" id="IPR049563">
    <property type="entry name" value="TXTP-like"/>
</dbReference>
<evidence type="ECO:0000256" key="16">
    <source>
        <dbReference type="ARBA" id="ARBA00093390"/>
    </source>
</evidence>
<comment type="subcellular location">
    <subcellularLocation>
        <location evidence="1">Mitochondrion membrane</location>
        <topology evidence="1">Multi-pass membrane protein</topology>
    </subcellularLocation>
</comment>
<dbReference type="GO" id="GO:0031966">
    <property type="term" value="C:mitochondrial membrane"/>
    <property type="evidence" value="ECO:0007669"/>
    <property type="project" value="UniProtKB-SubCell"/>
</dbReference>
<dbReference type="AlphaFoldDB" id="A0A3Q0S338"/>
<evidence type="ECO:0000256" key="17">
    <source>
        <dbReference type="PROSITE-ProRule" id="PRU00282"/>
    </source>
</evidence>
<dbReference type="PANTHER" id="PTHR45788:SF7">
    <property type="entry name" value="TRICARBOXYLATE TRANSPORT PROTEIN A, MITOCHONDRIAL"/>
    <property type="match status" value="1"/>
</dbReference>
<evidence type="ECO:0000256" key="14">
    <source>
        <dbReference type="ARBA" id="ARBA00048949"/>
    </source>
</evidence>
<comment type="catalytic activity">
    <reaction evidence="11">
        <text>citrate(out) + (S)-malate(in) = citrate(in) + (S)-malate(out)</text>
        <dbReference type="Rhea" id="RHEA:72483"/>
        <dbReference type="ChEBI" id="CHEBI:15589"/>
        <dbReference type="ChEBI" id="CHEBI:16947"/>
    </reaction>
</comment>
<evidence type="ECO:0000256" key="13">
    <source>
        <dbReference type="ARBA" id="ARBA00048440"/>
    </source>
</evidence>
<evidence type="ECO:0000256" key="4">
    <source>
        <dbReference type="ARBA" id="ARBA00022692"/>
    </source>
</evidence>
<protein>
    <submittedName>
        <fullName evidence="19">Solute carrier family 25 member 1a</fullName>
    </submittedName>
</protein>
<dbReference type="GeneTree" id="ENSGT00940000165695"/>
<evidence type="ECO:0000256" key="18">
    <source>
        <dbReference type="RuleBase" id="RU000488"/>
    </source>
</evidence>
<evidence type="ECO:0000256" key="3">
    <source>
        <dbReference type="ARBA" id="ARBA00022448"/>
    </source>
</evidence>
<dbReference type="Proteomes" id="UP000261340">
    <property type="component" value="Unplaced"/>
</dbReference>